<dbReference type="InterPro" id="IPR011032">
    <property type="entry name" value="GroES-like_sf"/>
</dbReference>
<evidence type="ECO:0000256" key="5">
    <source>
        <dbReference type="ARBA" id="ARBA00023002"/>
    </source>
</evidence>
<comment type="similarity">
    <text evidence="7">Belongs to the zinc-containing alcohol dehydrogenase family. Class-IV subfamily.</text>
</comment>
<comment type="caution">
    <text evidence="11">The sequence shown here is derived from an EMBL/GenBank/DDBJ whole genome shotgun (WGS) entry which is preliminary data.</text>
</comment>
<dbReference type="EMBL" id="JBGMDY010000007">
    <property type="protein sequence ID" value="KAL2329270.1"/>
    <property type="molecule type" value="Genomic_DNA"/>
</dbReference>
<evidence type="ECO:0000256" key="4">
    <source>
        <dbReference type="ARBA" id="ARBA00022833"/>
    </source>
</evidence>
<evidence type="ECO:0000256" key="6">
    <source>
        <dbReference type="ARBA" id="ARBA00023027"/>
    </source>
</evidence>
<keyword evidence="6" id="KW-0520">NAD</keyword>
<dbReference type="PROSITE" id="PS00059">
    <property type="entry name" value="ADH_ZINC"/>
    <property type="match status" value="1"/>
</dbReference>
<dbReference type="Gene3D" id="3.40.50.720">
    <property type="entry name" value="NAD(P)-binding Rossmann-like Domain"/>
    <property type="match status" value="1"/>
</dbReference>
<evidence type="ECO:0000313" key="12">
    <source>
        <dbReference type="Proteomes" id="UP001603857"/>
    </source>
</evidence>
<protein>
    <recommendedName>
        <fullName evidence="13">Alcohol dehydrogenase</fullName>
    </recommendedName>
</protein>
<evidence type="ECO:0000256" key="3">
    <source>
        <dbReference type="ARBA" id="ARBA00022723"/>
    </source>
</evidence>
<dbReference type="GO" id="GO:0046872">
    <property type="term" value="F:metal ion binding"/>
    <property type="evidence" value="ECO:0007669"/>
    <property type="project" value="UniProtKB-KW"/>
</dbReference>
<name>A0ABD1M290_9FABA</name>
<dbReference type="SUPFAM" id="SSF51735">
    <property type="entry name" value="NAD(P)-binding Rossmann-fold domains"/>
    <property type="match status" value="1"/>
</dbReference>
<evidence type="ECO:0000259" key="10">
    <source>
        <dbReference type="Pfam" id="PF08240"/>
    </source>
</evidence>
<evidence type="ECO:0008006" key="13">
    <source>
        <dbReference type="Google" id="ProtNLM"/>
    </source>
</evidence>
<dbReference type="FunFam" id="3.90.180.10:FF:000067">
    <property type="entry name" value="alcohol dehydrogenase 1-like isoform X1"/>
    <property type="match status" value="1"/>
</dbReference>
<dbReference type="SUPFAM" id="SSF50129">
    <property type="entry name" value="GroES-like"/>
    <property type="match status" value="1"/>
</dbReference>
<evidence type="ECO:0000256" key="2">
    <source>
        <dbReference type="ARBA" id="ARBA00011738"/>
    </source>
</evidence>
<dbReference type="InterPro" id="IPR036291">
    <property type="entry name" value="NAD(P)-bd_dom_sf"/>
</dbReference>
<evidence type="ECO:0000256" key="1">
    <source>
        <dbReference type="ARBA" id="ARBA00001947"/>
    </source>
</evidence>
<dbReference type="InterPro" id="IPR013154">
    <property type="entry name" value="ADH-like_N"/>
</dbReference>
<evidence type="ECO:0000256" key="8">
    <source>
        <dbReference type="RuleBase" id="RU361277"/>
    </source>
</evidence>
<dbReference type="FunFam" id="3.40.50.720:FF:000003">
    <property type="entry name" value="S-(hydroxymethyl)glutathione dehydrogenase"/>
    <property type="match status" value="1"/>
</dbReference>
<dbReference type="PANTHER" id="PTHR43880:SF38">
    <property type="entry name" value="ALCOHOL DEHYDROGENASE-RELATED"/>
    <property type="match status" value="1"/>
</dbReference>
<evidence type="ECO:0000313" key="11">
    <source>
        <dbReference type="EMBL" id="KAL2329270.1"/>
    </source>
</evidence>
<accession>A0ABD1M290</accession>
<dbReference type="PANTHER" id="PTHR43880">
    <property type="entry name" value="ALCOHOL DEHYDROGENASE"/>
    <property type="match status" value="1"/>
</dbReference>
<reference evidence="11 12" key="1">
    <citation type="submission" date="2024-08" db="EMBL/GenBank/DDBJ databases">
        <title>Insights into the chromosomal genome structure of Flemingia macrophylla.</title>
        <authorList>
            <person name="Ding Y."/>
            <person name="Zhao Y."/>
            <person name="Bi W."/>
            <person name="Wu M."/>
            <person name="Zhao G."/>
            <person name="Gong Y."/>
            <person name="Li W."/>
            <person name="Zhang P."/>
        </authorList>
    </citation>
    <scope>NUCLEOTIDE SEQUENCE [LARGE SCALE GENOMIC DNA]</scope>
    <source>
        <strain evidence="11">DYQJB</strain>
        <tissue evidence="11">Leaf</tissue>
    </source>
</reference>
<proteinExistence type="inferred from homology"/>
<feature type="domain" description="Alcohol dehydrogenase-like C-terminal" evidence="9">
    <location>
        <begin position="202"/>
        <end position="321"/>
    </location>
</feature>
<dbReference type="Pfam" id="PF00107">
    <property type="entry name" value="ADH_zinc_N"/>
    <property type="match status" value="1"/>
</dbReference>
<keyword evidence="4 8" id="KW-0862">Zinc</keyword>
<organism evidence="11 12">
    <name type="scientific">Flemingia macrophylla</name>
    <dbReference type="NCBI Taxonomy" id="520843"/>
    <lineage>
        <taxon>Eukaryota</taxon>
        <taxon>Viridiplantae</taxon>
        <taxon>Streptophyta</taxon>
        <taxon>Embryophyta</taxon>
        <taxon>Tracheophyta</taxon>
        <taxon>Spermatophyta</taxon>
        <taxon>Magnoliopsida</taxon>
        <taxon>eudicotyledons</taxon>
        <taxon>Gunneridae</taxon>
        <taxon>Pentapetalae</taxon>
        <taxon>rosids</taxon>
        <taxon>fabids</taxon>
        <taxon>Fabales</taxon>
        <taxon>Fabaceae</taxon>
        <taxon>Papilionoideae</taxon>
        <taxon>50 kb inversion clade</taxon>
        <taxon>NPAAA clade</taxon>
        <taxon>indigoferoid/millettioid clade</taxon>
        <taxon>Phaseoleae</taxon>
        <taxon>Flemingia</taxon>
    </lineage>
</organism>
<keyword evidence="3 8" id="KW-0479">Metal-binding</keyword>
<dbReference type="InterPro" id="IPR013149">
    <property type="entry name" value="ADH-like_C"/>
</dbReference>
<feature type="domain" description="Alcohol dehydrogenase-like N-terminal" evidence="10">
    <location>
        <begin position="34"/>
        <end position="161"/>
    </location>
</feature>
<gene>
    <name evidence="11" type="ORF">Fmac_022697</name>
</gene>
<sequence length="321" mass="33933">MSETLQAITCKAAICWGIGKAVTVEEIVVDPPKATEVRVKMLCASICHTDISSIQGLPHIKFPLALGHEGVGVVESVGDQVTNLKKGDLVIPTYMGECQECENCVSGKTNFCLRYPFRLTGLMSDNTSRMSIGGQRLYHVFSCATWSEYMVSDANYVLKVEPTIDHAHASFISCGFSTGFGAAWKEANVETGSTVTVFGLGAVGLGAVIGAKMLGATKIIGIDKNKMKKEKGEAFGMTHFINPDDSAKSVSELVKELSGGMGVDYSFECTGIAPLLTESLEATKVGTGTTIAIGTGTEKVIPFGFASIMNGRTLKGSIFGG</sequence>
<comment type="subunit">
    <text evidence="2">Homodimer.</text>
</comment>
<keyword evidence="5" id="KW-0560">Oxidoreductase</keyword>
<dbReference type="AlphaFoldDB" id="A0ABD1M290"/>
<evidence type="ECO:0000256" key="7">
    <source>
        <dbReference type="ARBA" id="ARBA00060764"/>
    </source>
</evidence>
<comment type="cofactor">
    <cofactor evidence="1 8">
        <name>Zn(2+)</name>
        <dbReference type="ChEBI" id="CHEBI:29105"/>
    </cofactor>
</comment>
<dbReference type="GO" id="GO:0016491">
    <property type="term" value="F:oxidoreductase activity"/>
    <property type="evidence" value="ECO:0007669"/>
    <property type="project" value="UniProtKB-KW"/>
</dbReference>
<keyword evidence="12" id="KW-1185">Reference proteome</keyword>
<dbReference type="Pfam" id="PF08240">
    <property type="entry name" value="ADH_N"/>
    <property type="match status" value="1"/>
</dbReference>
<dbReference type="Gene3D" id="3.90.180.10">
    <property type="entry name" value="Medium-chain alcohol dehydrogenases, catalytic domain"/>
    <property type="match status" value="1"/>
</dbReference>
<dbReference type="Proteomes" id="UP001603857">
    <property type="component" value="Unassembled WGS sequence"/>
</dbReference>
<evidence type="ECO:0000259" key="9">
    <source>
        <dbReference type="Pfam" id="PF00107"/>
    </source>
</evidence>
<dbReference type="InterPro" id="IPR002328">
    <property type="entry name" value="ADH_Zn_CS"/>
</dbReference>